<organism evidence="4 5">
    <name type="scientific">Aestuariivirga litoralis</name>
    <dbReference type="NCBI Taxonomy" id="2650924"/>
    <lineage>
        <taxon>Bacteria</taxon>
        <taxon>Pseudomonadati</taxon>
        <taxon>Pseudomonadota</taxon>
        <taxon>Alphaproteobacteria</taxon>
        <taxon>Hyphomicrobiales</taxon>
        <taxon>Aestuariivirgaceae</taxon>
        <taxon>Aestuariivirga</taxon>
    </lineage>
</organism>
<sequence length="107" mass="11396">MKNLGDMMKQVQAMQSRMAEMQAKLEQATVTGQSGGGLVKVTLSGKGVMTALSIDPSLMKADEKDILEDLILAAHTDAKNKSEAMMAEEMKSVTGGLPLPPGFKLPF</sequence>
<keyword evidence="1 2" id="KW-0238">DNA-binding</keyword>
<dbReference type="GO" id="GO:0043590">
    <property type="term" value="C:bacterial nucleoid"/>
    <property type="evidence" value="ECO:0007669"/>
    <property type="project" value="UniProtKB-UniRule"/>
</dbReference>
<evidence type="ECO:0000256" key="1">
    <source>
        <dbReference type="ARBA" id="ARBA00023125"/>
    </source>
</evidence>
<keyword evidence="3" id="KW-0175">Coiled coil</keyword>
<keyword evidence="2" id="KW-0963">Cytoplasm</keyword>
<evidence type="ECO:0000313" key="4">
    <source>
        <dbReference type="EMBL" id="PZF76535.1"/>
    </source>
</evidence>
<dbReference type="Proteomes" id="UP000248795">
    <property type="component" value="Unassembled WGS sequence"/>
</dbReference>
<dbReference type="SUPFAM" id="SSF82607">
    <property type="entry name" value="YbaB-like"/>
    <property type="match status" value="1"/>
</dbReference>
<name>A0A2W2ALV6_9HYPH</name>
<dbReference type="Pfam" id="PF02575">
    <property type="entry name" value="YbaB_DNA_bd"/>
    <property type="match status" value="1"/>
</dbReference>
<evidence type="ECO:0000313" key="5">
    <source>
        <dbReference type="Proteomes" id="UP000248795"/>
    </source>
</evidence>
<dbReference type="PIRSF" id="PIRSF004555">
    <property type="entry name" value="UCP004555"/>
    <property type="match status" value="1"/>
</dbReference>
<evidence type="ECO:0000256" key="3">
    <source>
        <dbReference type="SAM" id="Coils"/>
    </source>
</evidence>
<comment type="subcellular location">
    <subcellularLocation>
        <location evidence="2">Cytoplasm</location>
        <location evidence="2">Nucleoid</location>
    </subcellularLocation>
</comment>
<dbReference type="NCBIfam" id="TIGR00103">
    <property type="entry name" value="DNA_YbaB_EbfC"/>
    <property type="match status" value="1"/>
</dbReference>
<feature type="coiled-coil region" evidence="3">
    <location>
        <begin position="4"/>
        <end position="31"/>
    </location>
</feature>
<dbReference type="PANTHER" id="PTHR33449:SF1">
    <property type="entry name" value="NUCLEOID-ASSOCIATED PROTEIN YBAB"/>
    <property type="match status" value="1"/>
</dbReference>
<dbReference type="EMBL" id="QKVK01000005">
    <property type="protein sequence ID" value="PZF76535.1"/>
    <property type="molecule type" value="Genomic_DNA"/>
</dbReference>
<dbReference type="InterPro" id="IPR004401">
    <property type="entry name" value="YbaB/EbfC"/>
</dbReference>
<accession>A0A2W2ALV6</accession>
<evidence type="ECO:0000256" key="2">
    <source>
        <dbReference type="HAMAP-Rule" id="MF_00274"/>
    </source>
</evidence>
<dbReference type="GO" id="GO:0005829">
    <property type="term" value="C:cytosol"/>
    <property type="evidence" value="ECO:0007669"/>
    <property type="project" value="TreeGrafter"/>
</dbReference>
<dbReference type="GO" id="GO:0003677">
    <property type="term" value="F:DNA binding"/>
    <property type="evidence" value="ECO:0007669"/>
    <property type="project" value="UniProtKB-UniRule"/>
</dbReference>
<keyword evidence="5" id="KW-1185">Reference proteome</keyword>
<comment type="function">
    <text evidence="2">Binds to DNA and alters its conformation. May be involved in regulation of gene expression, nucleoid organization and DNA protection.</text>
</comment>
<gene>
    <name evidence="4" type="ORF">DK847_12065</name>
</gene>
<protein>
    <recommendedName>
        <fullName evidence="2">Nucleoid-associated protein DK847_12065</fullName>
    </recommendedName>
</protein>
<dbReference type="PANTHER" id="PTHR33449">
    <property type="entry name" value="NUCLEOID-ASSOCIATED PROTEIN YBAB"/>
    <property type="match status" value="1"/>
</dbReference>
<dbReference type="InterPro" id="IPR036894">
    <property type="entry name" value="YbaB-like_sf"/>
</dbReference>
<comment type="caution">
    <text evidence="4">The sequence shown here is derived from an EMBL/GenBank/DDBJ whole genome shotgun (WGS) entry which is preliminary data.</text>
</comment>
<comment type="similarity">
    <text evidence="2">Belongs to the YbaB/EbfC family.</text>
</comment>
<dbReference type="HAMAP" id="MF_00274">
    <property type="entry name" value="DNA_YbaB_EbfC"/>
    <property type="match status" value="1"/>
</dbReference>
<comment type="subunit">
    <text evidence="2">Homodimer.</text>
</comment>
<dbReference type="Gene3D" id="3.30.1310.10">
    <property type="entry name" value="Nucleoid-associated protein YbaB-like domain"/>
    <property type="match status" value="1"/>
</dbReference>
<dbReference type="RefSeq" id="WP_111198772.1">
    <property type="nucleotide sequence ID" value="NZ_QKVK01000005.1"/>
</dbReference>
<proteinExistence type="inferred from homology"/>
<reference evidence="5" key="1">
    <citation type="submission" date="2018-06" db="EMBL/GenBank/DDBJ databases">
        <title>Aestuariibacter litoralis strain KCTC 52945T.</title>
        <authorList>
            <person name="Li X."/>
            <person name="Salam N."/>
            <person name="Li J.-L."/>
            <person name="Chen Y.-M."/>
            <person name="Yang Z.-W."/>
            <person name="Zhang L.-Y."/>
            <person name="Han M.-X."/>
            <person name="Xiao M."/>
            <person name="Li W.-J."/>
        </authorList>
    </citation>
    <scope>NUCLEOTIDE SEQUENCE [LARGE SCALE GENOMIC DNA]</scope>
    <source>
        <strain evidence="5">KCTC 52945</strain>
    </source>
</reference>
<dbReference type="AlphaFoldDB" id="A0A2W2ALV6"/>